<reference evidence="3" key="2">
    <citation type="submission" date="2013-12" db="EMBL/GenBank/DDBJ databases">
        <title>Evolution of pathogenesis and genome organization in the Tremellales.</title>
        <authorList>
            <person name="Cuomo C."/>
            <person name="Litvintseva A."/>
            <person name="Heitman J."/>
            <person name="Chen Y."/>
            <person name="Sun S."/>
            <person name="Springer D."/>
            <person name="Dromer F."/>
            <person name="Young S."/>
            <person name="Zeng Q."/>
            <person name="Chapman S."/>
            <person name="Gujja S."/>
            <person name="Saif S."/>
            <person name="Birren B."/>
        </authorList>
    </citation>
    <scope>NUCLEOTIDE SEQUENCE [LARGE SCALE GENOMIC DNA]</scope>
    <source>
        <strain evidence="3">CBS 10435</strain>
    </source>
</reference>
<dbReference type="EMBL" id="KI669461">
    <property type="protein sequence ID" value="OCF59328.1"/>
    <property type="molecule type" value="Genomic_DNA"/>
</dbReference>
<accession>A0A1B9IUW4</accession>
<gene>
    <name evidence="2" type="ORF">L486_03831</name>
</gene>
<dbReference type="Proteomes" id="UP000092583">
    <property type="component" value="Unassembled WGS sequence"/>
</dbReference>
<evidence type="ECO:0000313" key="3">
    <source>
        <dbReference type="Proteomes" id="UP000092583"/>
    </source>
</evidence>
<feature type="region of interest" description="Disordered" evidence="1">
    <location>
        <begin position="1"/>
        <end position="26"/>
    </location>
</feature>
<organism evidence="2 3">
    <name type="scientific">Kwoniella mangroviensis CBS 10435</name>
    <dbReference type="NCBI Taxonomy" id="1331196"/>
    <lineage>
        <taxon>Eukaryota</taxon>
        <taxon>Fungi</taxon>
        <taxon>Dikarya</taxon>
        <taxon>Basidiomycota</taxon>
        <taxon>Agaricomycotina</taxon>
        <taxon>Tremellomycetes</taxon>
        <taxon>Tremellales</taxon>
        <taxon>Cryptococcaceae</taxon>
        <taxon>Kwoniella</taxon>
    </lineage>
</organism>
<reference evidence="2 3" key="1">
    <citation type="submission" date="2013-07" db="EMBL/GenBank/DDBJ databases">
        <title>The Genome Sequence of Kwoniella mangroviensis CBS10435.</title>
        <authorList>
            <consortium name="The Broad Institute Genome Sequencing Platform"/>
            <person name="Cuomo C."/>
            <person name="Litvintseva A."/>
            <person name="Chen Y."/>
            <person name="Heitman J."/>
            <person name="Sun S."/>
            <person name="Springer D."/>
            <person name="Dromer F."/>
            <person name="Young S.K."/>
            <person name="Zeng Q."/>
            <person name="Gargeya S."/>
            <person name="Fitzgerald M."/>
            <person name="Abouelleil A."/>
            <person name="Alvarado L."/>
            <person name="Berlin A.M."/>
            <person name="Chapman S.B."/>
            <person name="Dewar J."/>
            <person name="Goldberg J."/>
            <person name="Griggs A."/>
            <person name="Gujja S."/>
            <person name="Hansen M."/>
            <person name="Howarth C."/>
            <person name="Imamovic A."/>
            <person name="Larimer J."/>
            <person name="McCowan C."/>
            <person name="Murphy C."/>
            <person name="Pearson M."/>
            <person name="Priest M."/>
            <person name="Roberts A."/>
            <person name="Saif S."/>
            <person name="Shea T."/>
            <person name="Sykes S."/>
            <person name="Wortman J."/>
            <person name="Nusbaum C."/>
            <person name="Birren B."/>
        </authorList>
    </citation>
    <scope>NUCLEOTIDE SEQUENCE [LARGE SCALE GENOMIC DNA]</scope>
    <source>
        <strain evidence="2 3">CBS 10435</strain>
    </source>
</reference>
<protein>
    <submittedName>
        <fullName evidence="2">Uncharacterized protein</fullName>
    </submittedName>
</protein>
<keyword evidence="3" id="KW-1185">Reference proteome</keyword>
<sequence length="124" mass="13800">MSSHAVSLQSRQPSSSPSPSTQQSGKLGLIGHWITHDSTTGELYIVDKWFDFNRYDSQTVTANISNMNEESEGLIQSAGLERIRHFPNFTENQLDDKECDAAEKLSSACQTFNSDSSKVFSHKV</sequence>
<proteinExistence type="predicted"/>
<dbReference type="AlphaFoldDB" id="A0A1B9IUW4"/>
<evidence type="ECO:0000313" key="2">
    <source>
        <dbReference type="EMBL" id="OCF59328.1"/>
    </source>
</evidence>
<name>A0A1B9IUW4_9TREE</name>
<evidence type="ECO:0000256" key="1">
    <source>
        <dbReference type="SAM" id="MobiDB-lite"/>
    </source>
</evidence>
<feature type="compositionally biased region" description="Low complexity" evidence="1">
    <location>
        <begin position="7"/>
        <end position="24"/>
    </location>
</feature>